<evidence type="ECO:0000256" key="1">
    <source>
        <dbReference type="SAM" id="Phobius"/>
    </source>
</evidence>
<keyword evidence="1" id="KW-0812">Transmembrane</keyword>
<organism evidence="2 3">
    <name type="scientific">Cotesia congregata</name>
    <name type="common">Parasitoid wasp</name>
    <name type="synonym">Apanteles congregatus</name>
    <dbReference type="NCBI Taxonomy" id="51543"/>
    <lineage>
        <taxon>Eukaryota</taxon>
        <taxon>Metazoa</taxon>
        <taxon>Ecdysozoa</taxon>
        <taxon>Arthropoda</taxon>
        <taxon>Hexapoda</taxon>
        <taxon>Insecta</taxon>
        <taxon>Pterygota</taxon>
        <taxon>Neoptera</taxon>
        <taxon>Endopterygota</taxon>
        <taxon>Hymenoptera</taxon>
        <taxon>Apocrita</taxon>
        <taxon>Ichneumonoidea</taxon>
        <taxon>Braconidae</taxon>
        <taxon>Microgastrinae</taxon>
        <taxon>Cotesia</taxon>
    </lineage>
</organism>
<name>A0A8J2HDL0_COTCN</name>
<comment type="caution">
    <text evidence="2">The sequence shown here is derived from an EMBL/GenBank/DDBJ whole genome shotgun (WGS) entry which is preliminary data.</text>
</comment>
<reference evidence="2" key="1">
    <citation type="submission" date="2021-04" db="EMBL/GenBank/DDBJ databases">
        <authorList>
            <person name="Chebbi M.A.C M."/>
        </authorList>
    </citation>
    <scope>NUCLEOTIDE SEQUENCE</scope>
</reference>
<feature type="transmembrane region" description="Helical" evidence="1">
    <location>
        <begin position="42"/>
        <end position="60"/>
    </location>
</feature>
<dbReference type="AlphaFoldDB" id="A0A8J2HDL0"/>
<keyword evidence="1" id="KW-0472">Membrane</keyword>
<keyword evidence="1" id="KW-1133">Transmembrane helix</keyword>
<dbReference type="EMBL" id="CAJNRD030001119">
    <property type="protein sequence ID" value="CAG5089865.1"/>
    <property type="molecule type" value="Genomic_DNA"/>
</dbReference>
<keyword evidence="3" id="KW-1185">Reference proteome</keyword>
<evidence type="ECO:0000313" key="3">
    <source>
        <dbReference type="Proteomes" id="UP000786811"/>
    </source>
</evidence>
<protein>
    <submittedName>
        <fullName evidence="2">Uncharacterized protein</fullName>
    </submittedName>
</protein>
<dbReference type="OrthoDB" id="9268520at2759"/>
<proteinExistence type="predicted"/>
<accession>A0A8J2HDL0</accession>
<gene>
    <name evidence="2" type="ORF">HICCMSTLAB_LOCUS5408</name>
</gene>
<evidence type="ECO:0000313" key="2">
    <source>
        <dbReference type="EMBL" id="CAG5089865.1"/>
    </source>
</evidence>
<sequence length="190" mass="22382">MKERKIGDSNSKMKKNFNKFMIDARVYEILDQILKYLMSHPILTAFCLLLVATFVIPIFFRCNWNNVCVNLVSCLLFLDSVEKYSKCTINSQLYLQLLFGDLEFSEHFKISAQMRGLFIDEDPIIRRSHRIATKNNNIFNIPNFVTATYEHSFVISAIRFWQNLPPEIFNSLGLKSFKTRVFDFLRNLEE</sequence>
<dbReference type="Proteomes" id="UP000786811">
    <property type="component" value="Unassembled WGS sequence"/>
</dbReference>